<comment type="caution">
    <text evidence="16">The sequence shown here is derived from an EMBL/GenBank/DDBJ whole genome shotgun (WGS) entry which is preliminary data.</text>
</comment>
<feature type="region of interest" description="Disordered" evidence="13">
    <location>
        <begin position="142"/>
        <end position="177"/>
    </location>
</feature>
<dbReference type="SUPFAM" id="SSF54768">
    <property type="entry name" value="dsRNA-binding domain-like"/>
    <property type="match status" value="1"/>
</dbReference>
<evidence type="ECO:0000256" key="6">
    <source>
        <dbReference type="ARBA" id="ARBA00022801"/>
    </source>
</evidence>
<dbReference type="Pfam" id="PF00270">
    <property type="entry name" value="DEAD"/>
    <property type="match status" value="1"/>
</dbReference>
<evidence type="ECO:0000259" key="14">
    <source>
        <dbReference type="PROSITE" id="PS51192"/>
    </source>
</evidence>
<feature type="compositionally biased region" description="Low complexity" evidence="13">
    <location>
        <begin position="154"/>
        <end position="164"/>
    </location>
</feature>
<dbReference type="InterPro" id="IPR056890">
    <property type="entry name" value="UBA_DHX29-like"/>
</dbReference>
<dbReference type="SMART" id="SM00847">
    <property type="entry name" value="HA2"/>
    <property type="match status" value="1"/>
</dbReference>
<keyword evidence="4" id="KW-0396">Initiation factor</keyword>
<dbReference type="GO" id="GO:0003743">
    <property type="term" value="F:translation initiation factor activity"/>
    <property type="evidence" value="ECO:0007669"/>
    <property type="project" value="UniProtKB-KW"/>
</dbReference>
<evidence type="ECO:0000256" key="11">
    <source>
        <dbReference type="ARBA" id="ARBA00047984"/>
    </source>
</evidence>
<dbReference type="Pfam" id="PF24899">
    <property type="entry name" value="UBA_DHX29"/>
    <property type="match status" value="1"/>
</dbReference>
<dbReference type="EMBL" id="NEDP02001812">
    <property type="protein sequence ID" value="OWF52378.1"/>
    <property type="molecule type" value="Genomic_DNA"/>
</dbReference>
<dbReference type="Pfam" id="PF04408">
    <property type="entry name" value="WHD_HA2"/>
    <property type="match status" value="1"/>
</dbReference>
<dbReference type="SUPFAM" id="SSF52540">
    <property type="entry name" value="P-loop containing nucleoside triphosphate hydrolases"/>
    <property type="match status" value="1"/>
</dbReference>
<gene>
    <name evidence="16" type="ORF">KP79_PYT18546</name>
</gene>
<dbReference type="Pfam" id="PF07717">
    <property type="entry name" value="OB_NTP_bind"/>
    <property type="match status" value="1"/>
</dbReference>
<feature type="compositionally biased region" description="Basic and acidic residues" evidence="13">
    <location>
        <begin position="1"/>
        <end position="11"/>
    </location>
</feature>
<dbReference type="FunFam" id="3.40.50.300:FF:000325">
    <property type="entry name" value="ATP-dependent RNA helicase DHX29"/>
    <property type="match status" value="1"/>
</dbReference>
<dbReference type="CDD" id="cd17917">
    <property type="entry name" value="DEXHc_RHA-like"/>
    <property type="match status" value="1"/>
</dbReference>
<organism evidence="16 17">
    <name type="scientific">Mizuhopecten yessoensis</name>
    <name type="common">Japanese scallop</name>
    <name type="synonym">Patinopecten yessoensis</name>
    <dbReference type="NCBI Taxonomy" id="6573"/>
    <lineage>
        <taxon>Eukaryota</taxon>
        <taxon>Metazoa</taxon>
        <taxon>Spiralia</taxon>
        <taxon>Lophotrochozoa</taxon>
        <taxon>Mollusca</taxon>
        <taxon>Bivalvia</taxon>
        <taxon>Autobranchia</taxon>
        <taxon>Pteriomorphia</taxon>
        <taxon>Pectinida</taxon>
        <taxon>Pectinoidea</taxon>
        <taxon>Pectinidae</taxon>
        <taxon>Mizuhopecten</taxon>
    </lineage>
</organism>
<evidence type="ECO:0000256" key="9">
    <source>
        <dbReference type="ARBA" id="ARBA00022917"/>
    </source>
</evidence>
<feature type="coiled-coil region" evidence="12">
    <location>
        <begin position="209"/>
        <end position="236"/>
    </location>
</feature>
<feature type="compositionally biased region" description="Basic and acidic residues" evidence="13">
    <location>
        <begin position="20"/>
        <end position="36"/>
    </location>
</feature>
<dbReference type="InterPro" id="IPR048333">
    <property type="entry name" value="HA2_WH"/>
</dbReference>
<dbReference type="InterPro" id="IPR007502">
    <property type="entry name" value="Helicase-assoc_dom"/>
</dbReference>
<dbReference type="PANTHER" id="PTHR18934:SF264">
    <property type="entry name" value="ATP-DEPENDENT RNA HELICASE DHX29"/>
    <property type="match status" value="1"/>
</dbReference>
<dbReference type="InterPro" id="IPR027417">
    <property type="entry name" value="P-loop_NTPase"/>
</dbReference>
<dbReference type="STRING" id="6573.A0A210QUF1"/>
<feature type="compositionally biased region" description="Low complexity" evidence="13">
    <location>
        <begin position="298"/>
        <end position="307"/>
    </location>
</feature>
<dbReference type="SMART" id="SM00490">
    <property type="entry name" value="HELICc"/>
    <property type="match status" value="1"/>
</dbReference>
<dbReference type="InterPro" id="IPR001650">
    <property type="entry name" value="Helicase_C-like"/>
</dbReference>
<evidence type="ECO:0000256" key="12">
    <source>
        <dbReference type="SAM" id="Coils"/>
    </source>
</evidence>
<keyword evidence="3" id="KW-0963">Cytoplasm</keyword>
<dbReference type="InterPro" id="IPR011545">
    <property type="entry name" value="DEAD/DEAH_box_helicase_dom"/>
</dbReference>
<keyword evidence="8" id="KW-0067">ATP-binding</keyword>
<name>A0A210QUF1_MIZYE</name>
<evidence type="ECO:0000256" key="3">
    <source>
        <dbReference type="ARBA" id="ARBA00022490"/>
    </source>
</evidence>
<feature type="region of interest" description="Disordered" evidence="13">
    <location>
        <begin position="1"/>
        <end position="39"/>
    </location>
</feature>
<sequence length="1405" mass="158299">MSKSLPHDGSWKKTYSLPKSGDKAGQDEKDSSEKIKVPPQLEQDIIQLINDEHAQTTRTKELSKRITNKKLMDMYTSLQGAGFSHNQIEQAMNNTVTYGGDLIDSLDWLCLNLANDKLPKGFSETLEKEEIKTRPNFERKKYENITTTPPPPSASSVVERSVSPENTQTRTKEEHMKSWILQYTEQSSDEEDNEEDIEDIHNIDPNERYLELTAKLLDAKEEAAQVKKEGDKVRQKELGQKIRKLITDINVLESDPRFDPAVKIKGLDQEKSGVGTSTAGVGEARTPDKSAGGGQGQSGQQQEASGGHSKGQREVKAAAEVEDECTGFALFEEMAAKEEPKKIPSAKVPQDVRQFEYTRQQWTGKSPKQFLIDWCRKHKCEAPRYYKVQHRGSKWASRCMVDRKKDGKLEVVPEILCENIKEAEHLASTLALYELCKGQSVHQLLPPSYRAVWLEWLDKEKAEEDKVKQTENKPRDQFISKLMKKLKISVNIMEADPEEDSDNVVESWEELDDMEDLDEFQDSGDENEEDGESKIVSEPSVVNVKSNIQKTKVQRRGGTMTGREMKCLYERRCKSDRFCDLLQTRQELPVYKHRGAILNRIDGQSVVVIAGETGSGKSTQIPQFILEQYVSSGEGHRCNIVCTEPRRISATSLSQRVSQEMGEGALGHRDSLVGYQIRFESKCGPNTHLVYCTTGVLLRKLQSDPVLQDVTHIVVDEVHERSVQSDFLLIILRRLLSIRNDLKIILMSATLDSDKFSAYFHHCSVIQIPGRTFPVEVYHVEDVIERTLYVLDDDSPYALRPEQLVKEEQANLAVTGKGGEQTRVDVYWTKENVSKIDRTNLCPDTYSLRTRNTVTRSNTDRINMDLIVELLCYLEKSPEFSQMEGAVLIFMPGLADIQELYELLMADRNFTKSQRYKVIALHSILSSSDQNEAFRVPPPGIRKVVIATNIAETGITIPDVVFVIDTGKVKETRYMESSQMSALREVYISKANAKQRQGRAGRVREGYCFRMYTNERYQDMAPYTVPEIQRVPLEELCLHIMKCDLGEPEHFLSESLDPPRPNVIVRAMRMLHEVGACREGSQLTPLGHHLATLPVHVRIGKVLLIGAIFGYLEPVAVVAAAMTTKSPFVAPIQKLDLAQAAKVSMATAASDHLTVYKAYLGWQQAKKEGGHVEQQYCQKYFLRRNTLLEIENLSNDLMRLVKSIGFGDTRLSQKQKTKIEPGSVLQISKSTVGTSTDIDSKTVAMVKAAIAAGLYPNVAKVTYNAPVDAAVHPRKNHVCIGETSQGPAGVHPSSVNRTLAANGWIAFQEKMTTSKVYLREVTLISPFSLLLFGGDIHVQHTEQLVTVDDRITFTTFAKTGVMFRELRNLLDKLLERKLAEPSLDLLGDKVIVLICELLWSERSGR</sequence>
<dbReference type="FunFam" id="3.40.50.300:FF:000500">
    <property type="entry name" value="ATP-dependent RNA helicase DHX29"/>
    <property type="match status" value="1"/>
</dbReference>
<dbReference type="SMART" id="SM00487">
    <property type="entry name" value="DEXDc"/>
    <property type="match status" value="1"/>
</dbReference>
<keyword evidence="9" id="KW-0648">Protein biosynthesis</keyword>
<dbReference type="Pfam" id="PF21010">
    <property type="entry name" value="HA2_C"/>
    <property type="match status" value="1"/>
</dbReference>
<dbReference type="InterPro" id="IPR056328">
    <property type="entry name" value="DSRM_DHX29"/>
</dbReference>
<dbReference type="Proteomes" id="UP000242188">
    <property type="component" value="Unassembled WGS sequence"/>
</dbReference>
<keyword evidence="6" id="KW-0378">Hydrolase</keyword>
<dbReference type="InterPro" id="IPR011709">
    <property type="entry name" value="DEAD-box_helicase_OB_fold"/>
</dbReference>
<dbReference type="EC" id="3.6.4.13" evidence="2"/>
<evidence type="ECO:0000256" key="7">
    <source>
        <dbReference type="ARBA" id="ARBA00022806"/>
    </source>
</evidence>
<dbReference type="PROSITE" id="PS51194">
    <property type="entry name" value="HELICASE_CTER"/>
    <property type="match status" value="1"/>
</dbReference>
<evidence type="ECO:0000256" key="10">
    <source>
        <dbReference type="ARBA" id="ARBA00023054"/>
    </source>
</evidence>
<dbReference type="PANTHER" id="PTHR18934">
    <property type="entry name" value="ATP-DEPENDENT RNA HELICASE"/>
    <property type="match status" value="1"/>
</dbReference>
<proteinExistence type="inferred from homology"/>
<keyword evidence="17" id="KW-1185">Reference proteome</keyword>
<dbReference type="GO" id="GO:0003724">
    <property type="term" value="F:RNA helicase activity"/>
    <property type="evidence" value="ECO:0007669"/>
    <property type="project" value="UniProtKB-EC"/>
</dbReference>
<dbReference type="FunFam" id="1.20.120.1080:FF:000002">
    <property type="entry name" value="Putative ATP-dependent RNA helicase DHX36"/>
    <property type="match status" value="1"/>
</dbReference>
<dbReference type="GO" id="GO:0016787">
    <property type="term" value="F:hydrolase activity"/>
    <property type="evidence" value="ECO:0007669"/>
    <property type="project" value="UniProtKB-KW"/>
</dbReference>
<comment type="catalytic activity">
    <reaction evidence="11">
        <text>ATP + H2O = ADP + phosphate + H(+)</text>
        <dbReference type="Rhea" id="RHEA:13065"/>
        <dbReference type="ChEBI" id="CHEBI:15377"/>
        <dbReference type="ChEBI" id="CHEBI:15378"/>
        <dbReference type="ChEBI" id="CHEBI:30616"/>
        <dbReference type="ChEBI" id="CHEBI:43474"/>
        <dbReference type="ChEBI" id="CHEBI:456216"/>
        <dbReference type="EC" id="3.6.4.13"/>
    </reaction>
</comment>
<accession>A0A210QUF1</accession>
<dbReference type="InterPro" id="IPR014001">
    <property type="entry name" value="Helicase_ATP-bd"/>
</dbReference>
<dbReference type="Pfam" id="PF00271">
    <property type="entry name" value="Helicase_C"/>
    <property type="match status" value="1"/>
</dbReference>
<dbReference type="Gene3D" id="3.40.50.300">
    <property type="entry name" value="P-loop containing nucleotide triphosphate hydrolases"/>
    <property type="match status" value="2"/>
</dbReference>
<evidence type="ECO:0000259" key="15">
    <source>
        <dbReference type="PROSITE" id="PS51194"/>
    </source>
</evidence>
<feature type="domain" description="Helicase C-terminal" evidence="15">
    <location>
        <begin position="866"/>
        <end position="1044"/>
    </location>
</feature>
<evidence type="ECO:0000313" key="16">
    <source>
        <dbReference type="EMBL" id="OWF52378.1"/>
    </source>
</evidence>
<dbReference type="Pfam" id="PF24385">
    <property type="entry name" value="DSRM_DHX29"/>
    <property type="match status" value="1"/>
</dbReference>
<keyword evidence="10 12" id="KW-0175">Coiled coil</keyword>
<evidence type="ECO:0000256" key="5">
    <source>
        <dbReference type="ARBA" id="ARBA00022741"/>
    </source>
</evidence>
<evidence type="ECO:0000256" key="1">
    <source>
        <dbReference type="ARBA" id="ARBA00008792"/>
    </source>
</evidence>
<evidence type="ECO:0000256" key="8">
    <source>
        <dbReference type="ARBA" id="ARBA00022840"/>
    </source>
</evidence>
<keyword evidence="5" id="KW-0547">Nucleotide-binding</keyword>
<dbReference type="Gene3D" id="3.30.160.20">
    <property type="match status" value="1"/>
</dbReference>
<keyword evidence="7 16" id="KW-0347">Helicase</keyword>
<comment type="similarity">
    <text evidence="1">Belongs to the DEAD box helicase family. DEAH subfamily.</text>
</comment>
<dbReference type="CDD" id="cd18791">
    <property type="entry name" value="SF2_C_RHA"/>
    <property type="match status" value="1"/>
</dbReference>
<dbReference type="OrthoDB" id="5600252at2759"/>
<dbReference type="InterPro" id="IPR059023">
    <property type="entry name" value="RNA_hel_CTD"/>
</dbReference>
<evidence type="ECO:0000313" key="17">
    <source>
        <dbReference type="Proteomes" id="UP000242188"/>
    </source>
</evidence>
<dbReference type="Gene3D" id="1.20.120.1080">
    <property type="match status" value="1"/>
</dbReference>
<protein>
    <recommendedName>
        <fullName evidence="2">RNA helicase</fullName>
        <ecNumber evidence="2">3.6.4.13</ecNumber>
    </recommendedName>
</protein>
<evidence type="ECO:0000256" key="4">
    <source>
        <dbReference type="ARBA" id="ARBA00022540"/>
    </source>
</evidence>
<evidence type="ECO:0000256" key="2">
    <source>
        <dbReference type="ARBA" id="ARBA00012552"/>
    </source>
</evidence>
<dbReference type="GO" id="GO:0003723">
    <property type="term" value="F:RNA binding"/>
    <property type="evidence" value="ECO:0007669"/>
    <property type="project" value="TreeGrafter"/>
</dbReference>
<dbReference type="Pfam" id="PF26026">
    <property type="entry name" value="RNA_hel_CTD"/>
    <property type="match status" value="1"/>
</dbReference>
<dbReference type="PROSITE" id="PS51192">
    <property type="entry name" value="HELICASE_ATP_BIND_1"/>
    <property type="match status" value="1"/>
</dbReference>
<dbReference type="GO" id="GO:0005524">
    <property type="term" value="F:ATP binding"/>
    <property type="evidence" value="ECO:0007669"/>
    <property type="project" value="UniProtKB-KW"/>
</dbReference>
<feature type="region of interest" description="Disordered" evidence="13">
    <location>
        <begin position="263"/>
        <end position="318"/>
    </location>
</feature>
<feature type="domain" description="Helicase ATP-binding" evidence="14">
    <location>
        <begin position="598"/>
        <end position="769"/>
    </location>
</feature>
<evidence type="ECO:0000256" key="13">
    <source>
        <dbReference type="SAM" id="MobiDB-lite"/>
    </source>
</evidence>
<reference evidence="16 17" key="1">
    <citation type="journal article" date="2017" name="Nat. Ecol. Evol.">
        <title>Scallop genome provides insights into evolution of bilaterian karyotype and development.</title>
        <authorList>
            <person name="Wang S."/>
            <person name="Zhang J."/>
            <person name="Jiao W."/>
            <person name="Li J."/>
            <person name="Xun X."/>
            <person name="Sun Y."/>
            <person name="Guo X."/>
            <person name="Huan P."/>
            <person name="Dong B."/>
            <person name="Zhang L."/>
            <person name="Hu X."/>
            <person name="Sun X."/>
            <person name="Wang J."/>
            <person name="Zhao C."/>
            <person name="Wang Y."/>
            <person name="Wang D."/>
            <person name="Huang X."/>
            <person name="Wang R."/>
            <person name="Lv J."/>
            <person name="Li Y."/>
            <person name="Zhang Z."/>
            <person name="Liu B."/>
            <person name="Lu W."/>
            <person name="Hui Y."/>
            <person name="Liang J."/>
            <person name="Zhou Z."/>
            <person name="Hou R."/>
            <person name="Li X."/>
            <person name="Liu Y."/>
            <person name="Li H."/>
            <person name="Ning X."/>
            <person name="Lin Y."/>
            <person name="Zhao L."/>
            <person name="Xing Q."/>
            <person name="Dou J."/>
            <person name="Li Y."/>
            <person name="Mao J."/>
            <person name="Guo H."/>
            <person name="Dou H."/>
            <person name="Li T."/>
            <person name="Mu C."/>
            <person name="Jiang W."/>
            <person name="Fu Q."/>
            <person name="Fu X."/>
            <person name="Miao Y."/>
            <person name="Liu J."/>
            <person name="Yu Q."/>
            <person name="Li R."/>
            <person name="Liao H."/>
            <person name="Li X."/>
            <person name="Kong Y."/>
            <person name="Jiang Z."/>
            <person name="Chourrout D."/>
            <person name="Li R."/>
            <person name="Bao Z."/>
        </authorList>
    </citation>
    <scope>NUCLEOTIDE SEQUENCE [LARGE SCALE GENOMIC DNA]</scope>
    <source>
        <strain evidence="16 17">PY_sf001</strain>
    </source>
</reference>